<feature type="domain" description="Tyr recombinase" evidence="4">
    <location>
        <begin position="88"/>
        <end position="242"/>
    </location>
</feature>
<name>A0A059Y9E1_MYCBV</name>
<evidence type="ECO:0000256" key="2">
    <source>
        <dbReference type="ARBA" id="ARBA00023125"/>
    </source>
</evidence>
<dbReference type="GO" id="GO:0015074">
    <property type="term" value="P:DNA integration"/>
    <property type="evidence" value="ECO:0007669"/>
    <property type="project" value="InterPro"/>
</dbReference>
<dbReference type="InterPro" id="IPR050090">
    <property type="entry name" value="Tyrosine_recombinase_XerCD"/>
</dbReference>
<comment type="similarity">
    <text evidence="1">Belongs to the 'phage' integrase family.</text>
</comment>
<dbReference type="InterPro" id="IPR013762">
    <property type="entry name" value="Integrase-like_cat_sf"/>
</dbReference>
<dbReference type="PROSITE" id="PS51898">
    <property type="entry name" value="TYR_RECOMBINASE"/>
    <property type="match status" value="1"/>
</dbReference>
<evidence type="ECO:0000256" key="1">
    <source>
        <dbReference type="ARBA" id="ARBA00008857"/>
    </source>
</evidence>
<dbReference type="Pfam" id="PF00589">
    <property type="entry name" value="Phage_integrase"/>
    <property type="match status" value="1"/>
</dbReference>
<sequence>MIDPFIEFCDRKNLARSTVAAYKNILANILSVEKNKHLAIMKIITDQKLKANTQRLYRQVYALYLKFSNQKKNYKDISILKVKPMQSVYRPILTKAQIYRRTNIMLNDKPKIIFYKLLIRFMFETGIRIGELKTISEEDKRIYVIGKGNKNRQIFYNAETYENLKLFKNRIKTVSYITVSKAIKDLLGNEYSPHSLRRSFASFMLKKGALPKMVQRQMGHSSIATTFTYQQLDENENYRIYKKIMLNSK</sequence>
<dbReference type="GeneID" id="31508159"/>
<evidence type="ECO:0000256" key="3">
    <source>
        <dbReference type="ARBA" id="ARBA00023172"/>
    </source>
</evidence>
<dbReference type="PATRIC" id="fig|1316930.3.peg.772"/>
<dbReference type="SUPFAM" id="SSF56349">
    <property type="entry name" value="DNA breaking-rejoining enzymes"/>
    <property type="match status" value="1"/>
</dbReference>
<dbReference type="RefSeq" id="WP_013456123.1">
    <property type="nucleotide sequence ID" value="NZ_CP005933.1"/>
</dbReference>
<gene>
    <name evidence="5" type="ORF">K668_03780</name>
</gene>
<dbReference type="PANTHER" id="PTHR30349:SF41">
    <property type="entry name" value="INTEGRASE_RECOMBINASE PROTEIN MJ0367-RELATED"/>
    <property type="match status" value="1"/>
</dbReference>
<dbReference type="Gene3D" id="1.10.443.10">
    <property type="entry name" value="Intergrase catalytic core"/>
    <property type="match status" value="1"/>
</dbReference>
<dbReference type="KEGG" id="mbq:K668_03780"/>
<reference evidence="5 6" key="1">
    <citation type="submission" date="2013-04" db="EMBL/GenBank/DDBJ databases">
        <authorList>
            <person name="Lin L."/>
            <person name="Zeng Z."/>
            <person name="Xie J."/>
            <person name="Luo L."/>
            <person name="Yang Z."/>
            <person name="Liang W."/>
            <person name="Lin H."/>
            <person name="Dong C."/>
            <person name="Sun Y."/>
        </authorList>
    </citation>
    <scope>NUCLEOTIDE SEQUENCE [LARGE SCALE GENOMIC DNA]</scope>
    <source>
        <strain evidence="5 6">CQ-W70</strain>
    </source>
</reference>
<dbReference type="HOGENOM" id="CLU_093495_0_0_14"/>
<evidence type="ECO:0000259" key="4">
    <source>
        <dbReference type="PROSITE" id="PS51898"/>
    </source>
</evidence>
<dbReference type="PANTHER" id="PTHR30349">
    <property type="entry name" value="PHAGE INTEGRASE-RELATED"/>
    <property type="match status" value="1"/>
</dbReference>
<protein>
    <submittedName>
        <fullName evidence="5">Site-specific tyrosine recombinase</fullName>
    </submittedName>
</protein>
<organism evidence="5 6">
    <name type="scientific">Mycoplasmopsis bovis CQ-W70</name>
    <dbReference type="NCBI Taxonomy" id="1316930"/>
    <lineage>
        <taxon>Bacteria</taxon>
        <taxon>Bacillati</taxon>
        <taxon>Mycoplasmatota</taxon>
        <taxon>Mycoplasmoidales</taxon>
        <taxon>Metamycoplasmataceae</taxon>
        <taxon>Mycoplasmopsis</taxon>
    </lineage>
</organism>
<dbReference type="Proteomes" id="UP000027182">
    <property type="component" value="Chromosome"/>
</dbReference>
<proteinExistence type="inferred from homology"/>
<dbReference type="GO" id="GO:0003677">
    <property type="term" value="F:DNA binding"/>
    <property type="evidence" value="ECO:0007669"/>
    <property type="project" value="UniProtKB-KW"/>
</dbReference>
<keyword evidence="2" id="KW-0238">DNA-binding</keyword>
<dbReference type="InterPro" id="IPR002104">
    <property type="entry name" value="Integrase_catalytic"/>
</dbReference>
<dbReference type="InterPro" id="IPR011010">
    <property type="entry name" value="DNA_brk_join_enz"/>
</dbReference>
<keyword evidence="3" id="KW-0233">DNA recombination</keyword>
<dbReference type="CDD" id="cd00397">
    <property type="entry name" value="DNA_BRE_C"/>
    <property type="match status" value="1"/>
</dbReference>
<evidence type="ECO:0000313" key="5">
    <source>
        <dbReference type="EMBL" id="AIA34326.1"/>
    </source>
</evidence>
<dbReference type="AlphaFoldDB" id="A0A059Y9E1"/>
<accession>A0A059Y9E1</accession>
<dbReference type="EMBL" id="CP005933">
    <property type="protein sequence ID" value="AIA34326.1"/>
    <property type="molecule type" value="Genomic_DNA"/>
</dbReference>
<evidence type="ECO:0000313" key="6">
    <source>
        <dbReference type="Proteomes" id="UP000027182"/>
    </source>
</evidence>
<dbReference type="GO" id="GO:0006310">
    <property type="term" value="P:DNA recombination"/>
    <property type="evidence" value="ECO:0007669"/>
    <property type="project" value="UniProtKB-KW"/>
</dbReference>